<dbReference type="InterPro" id="IPR050706">
    <property type="entry name" value="Cyclic-di-GMP_PDE-like"/>
</dbReference>
<dbReference type="CDD" id="cd01948">
    <property type="entry name" value="EAL"/>
    <property type="match status" value="1"/>
</dbReference>
<accession>A0A3N0UGJ3</accession>
<dbReference type="PROSITE" id="PS50883">
    <property type="entry name" value="EAL"/>
    <property type="match status" value="1"/>
</dbReference>
<dbReference type="EC" id="3.1.4.52" evidence="2"/>
<dbReference type="Proteomes" id="UP000274511">
    <property type="component" value="Unassembled WGS sequence"/>
</dbReference>
<organism evidence="2 3">
    <name type="scientific">Lonsdalea populi</name>
    <dbReference type="NCBI Taxonomy" id="1172565"/>
    <lineage>
        <taxon>Bacteria</taxon>
        <taxon>Pseudomonadati</taxon>
        <taxon>Pseudomonadota</taxon>
        <taxon>Gammaproteobacteria</taxon>
        <taxon>Enterobacterales</taxon>
        <taxon>Pectobacteriaceae</taxon>
        <taxon>Lonsdalea</taxon>
    </lineage>
</organism>
<feature type="domain" description="EAL" evidence="1">
    <location>
        <begin position="25"/>
        <end position="266"/>
    </location>
</feature>
<dbReference type="Pfam" id="PF00563">
    <property type="entry name" value="EAL"/>
    <property type="match status" value="1"/>
</dbReference>
<keyword evidence="2" id="KW-0378">Hydrolase</keyword>
<dbReference type="InterPro" id="IPR035919">
    <property type="entry name" value="EAL_sf"/>
</dbReference>
<dbReference type="Gene3D" id="3.20.20.450">
    <property type="entry name" value="EAL domain"/>
    <property type="match status" value="1"/>
</dbReference>
<gene>
    <name evidence="2" type="ORF">EC392_12765</name>
</gene>
<reference evidence="2 3" key="1">
    <citation type="submission" date="2018-10" db="EMBL/GenBank/DDBJ databases">
        <title>New species genome.</title>
        <authorList>
            <person name="Li Y."/>
        </authorList>
    </citation>
    <scope>NUCLEOTIDE SEQUENCE [LARGE SCALE GENOMIC DNA]</scope>
    <source>
        <strain evidence="2 3">L6_4B</strain>
    </source>
</reference>
<dbReference type="STRING" id="1172565.AU508_10750"/>
<dbReference type="RefSeq" id="WP_085689971.1">
    <property type="nucleotide sequence ID" value="NZ_CP065534.1"/>
</dbReference>
<comment type="caution">
    <text evidence="2">The sequence shown here is derived from an EMBL/GenBank/DDBJ whole genome shotgun (WGS) entry which is preliminary data.</text>
</comment>
<evidence type="ECO:0000313" key="3">
    <source>
        <dbReference type="Proteomes" id="UP000274511"/>
    </source>
</evidence>
<evidence type="ECO:0000313" key="2">
    <source>
        <dbReference type="EMBL" id="ROH78333.1"/>
    </source>
</evidence>
<dbReference type="SMART" id="SM00052">
    <property type="entry name" value="EAL"/>
    <property type="match status" value="1"/>
</dbReference>
<dbReference type="NCBIfam" id="NF008617">
    <property type="entry name" value="PRK11596.1"/>
    <property type="match status" value="1"/>
</dbReference>
<dbReference type="AlphaFoldDB" id="A0A3N0UGJ3"/>
<dbReference type="SUPFAM" id="SSF141868">
    <property type="entry name" value="EAL domain-like"/>
    <property type="match status" value="1"/>
</dbReference>
<proteinExistence type="predicted"/>
<dbReference type="OrthoDB" id="6473901at2"/>
<evidence type="ECO:0000259" key="1">
    <source>
        <dbReference type="PROSITE" id="PS50883"/>
    </source>
</evidence>
<dbReference type="InterPro" id="IPR001633">
    <property type="entry name" value="EAL_dom"/>
</dbReference>
<dbReference type="PANTHER" id="PTHR33121:SF78">
    <property type="entry name" value="CYCLIC DI-GMP PHOSPHODIESTERASE PDEH"/>
    <property type="match status" value="1"/>
</dbReference>
<sequence>MSNDGIYRVHQISQLNQFGPIPPSGGPETKDDVDFLLSCRRKYTFQPIYRTTGRLLGVELLTAISHPTVPHQALSPEVYFARIDVGMRLKIVIEQMQLLRRLHRRFVRDDLLASVNIDGPVLMALQKNLQAKKLIASMPWLRFELVECQEGLPKELLNALPEASRLWLDDFGCGVANFSSLLMVRHDCIKVARELFVMLRQTEEGRQIFHLLITLMTRYCNYIVVEGVETENEWVMVKESNATAAQGYFLSRPQSFEYFESLKLEF</sequence>
<dbReference type="EMBL" id="RJUJ01000012">
    <property type="protein sequence ID" value="ROH78333.1"/>
    <property type="molecule type" value="Genomic_DNA"/>
</dbReference>
<dbReference type="GeneID" id="61122841"/>
<dbReference type="PANTHER" id="PTHR33121">
    <property type="entry name" value="CYCLIC DI-GMP PHOSPHODIESTERASE PDEF"/>
    <property type="match status" value="1"/>
</dbReference>
<protein>
    <submittedName>
        <fullName evidence="2">Cyclic-guanylate-specific phosphodiesterase</fullName>
        <ecNumber evidence="2">3.1.4.52</ecNumber>
    </submittedName>
</protein>
<dbReference type="GO" id="GO:0071111">
    <property type="term" value="F:cyclic-guanylate-specific phosphodiesterase activity"/>
    <property type="evidence" value="ECO:0007669"/>
    <property type="project" value="UniProtKB-EC"/>
</dbReference>
<name>A0A3N0UGJ3_9GAMM</name>